<dbReference type="PANTHER" id="PTHR37412:SF2">
    <property type="entry name" value="C2 DOMAIN-CONTAINING PROTEIN 5"/>
    <property type="match status" value="1"/>
</dbReference>
<organism evidence="2 3">
    <name type="scientific">Effrenium voratum</name>
    <dbReference type="NCBI Taxonomy" id="2562239"/>
    <lineage>
        <taxon>Eukaryota</taxon>
        <taxon>Sar</taxon>
        <taxon>Alveolata</taxon>
        <taxon>Dinophyceae</taxon>
        <taxon>Suessiales</taxon>
        <taxon>Symbiodiniaceae</taxon>
        <taxon>Effrenium</taxon>
    </lineage>
</organism>
<dbReference type="InterPro" id="IPR038983">
    <property type="entry name" value="C2CD5"/>
</dbReference>
<proteinExistence type="predicted"/>
<dbReference type="GO" id="GO:0090314">
    <property type="term" value="P:positive regulation of protein targeting to membrane"/>
    <property type="evidence" value="ECO:0007669"/>
    <property type="project" value="TreeGrafter"/>
</dbReference>
<evidence type="ECO:0000313" key="2">
    <source>
        <dbReference type="EMBL" id="CAJ1406009.1"/>
    </source>
</evidence>
<dbReference type="GO" id="GO:0005509">
    <property type="term" value="F:calcium ion binding"/>
    <property type="evidence" value="ECO:0007669"/>
    <property type="project" value="TreeGrafter"/>
</dbReference>
<reference evidence="2" key="1">
    <citation type="submission" date="2023-08" db="EMBL/GenBank/DDBJ databases">
        <authorList>
            <person name="Chen Y."/>
            <person name="Shah S."/>
            <person name="Dougan E. K."/>
            <person name="Thang M."/>
            <person name="Chan C."/>
        </authorList>
    </citation>
    <scope>NUCLEOTIDE SEQUENCE</scope>
</reference>
<dbReference type="PANTHER" id="PTHR37412">
    <property type="entry name" value="C2 DOMAIN-CONTAINING PROTEIN 5"/>
    <property type="match status" value="1"/>
</dbReference>
<dbReference type="InterPro" id="IPR056431">
    <property type="entry name" value="C2CD5_YbjQ-rel_dom"/>
</dbReference>
<name>A0AA36NGT5_9DINO</name>
<dbReference type="Pfam" id="PF23025">
    <property type="entry name" value="YbjQ_2"/>
    <property type="match status" value="1"/>
</dbReference>
<comment type="caution">
    <text evidence="2">The sequence shown here is derived from an EMBL/GenBank/DDBJ whole genome shotgun (WGS) entry which is preliminary data.</text>
</comment>
<dbReference type="GO" id="GO:0072659">
    <property type="term" value="P:protein localization to plasma membrane"/>
    <property type="evidence" value="ECO:0007669"/>
    <property type="project" value="TreeGrafter"/>
</dbReference>
<dbReference type="GO" id="GO:0031340">
    <property type="term" value="P:positive regulation of vesicle fusion"/>
    <property type="evidence" value="ECO:0007669"/>
    <property type="project" value="TreeGrafter"/>
</dbReference>
<evidence type="ECO:0000313" key="3">
    <source>
        <dbReference type="Proteomes" id="UP001178507"/>
    </source>
</evidence>
<evidence type="ECO:0000259" key="1">
    <source>
        <dbReference type="Pfam" id="PF23025"/>
    </source>
</evidence>
<gene>
    <name evidence="2" type="ORF">EVOR1521_LOCUS28076</name>
</gene>
<dbReference type="GO" id="GO:0065002">
    <property type="term" value="P:intracellular protein transmembrane transport"/>
    <property type="evidence" value="ECO:0007669"/>
    <property type="project" value="TreeGrafter"/>
</dbReference>
<feature type="domain" description="C2" evidence="1">
    <location>
        <begin position="94"/>
        <end position="150"/>
    </location>
</feature>
<dbReference type="GO" id="GO:0005886">
    <property type="term" value="C:plasma membrane"/>
    <property type="evidence" value="ECO:0007669"/>
    <property type="project" value="TreeGrafter"/>
</dbReference>
<keyword evidence="3" id="KW-1185">Reference proteome</keyword>
<sequence length="947" mass="103706">MEVGRTGGLGLRPCHKEIRFRVCEVDHLHCAISHQVGYREHVSITDEVATLSVMGTALRHLGPASLPDCSLAHASESRDDAGRLSRCCMCGEAMVPNILLATIDFPEGLPIMGRSELVEARVVRLKRKVAGEAHAQDLSEALPFLELELHKQPGTGALGMAEECRSALEDKLGEAPDKPRQRLEADRGVAFALAEELKNCTDELNSTGMVNASGFQECKDKALASLKLLKGTNVTKEEFEAMLRKAAEERMRMVVKECMTVASTEAEKDACFTSMEAKRAAAKISGMDPSEFKEGDLKEAMRHGAARDMAQEMQVCMKTASTNEAKRGCMKTDSLKGSVAESLGKDRDKVKDSEVREFLEEGALEDLWSLMESCPEEEKTQCVAAAKETLGTAMGKTATDISDQMLRKVLQRAMQKLGRSVRPMKKLGEQMEACMEAAEDDDARKQCKDILAEAAVKVGGGEGPRGKTELALMDAGRSAAKEHGKDCAESREVCMRLLKEKAAQSMGMRPDEMTDMAVERLNMEGAKGAARDAARACAEAKEADNSATCEDVLEVFKAARKKDSDDSEERRIKQDMAKDLDKEDMKVCLNEDAKASFTACMQNIGGTEKVKDELFKDMPEARKEAKKKRAKDEAAVEAMGELFKACMESATTEEEKGLCMEEMKSKKELADLKDDVEDVVMKFQRNVVAEAARVCDKSKRKECVDAAKAELKKMGLKERAFGVVKKLAEIKAAAETYAACQEASSTENSTCIQLAQATFEEISGSTEIWDDELAAKVTDLGNAMLEGRDILIRKLKQIVVEMVSDATNCSEEMLTNIMDKVANISGGFMGKNSSNSSRNITNKLCRIAWGFGRFFCKIHTEDLGDDEMANLSDFLAADMELTELSRRLTQRRLATITETYADQESEETAATEPYETTTQQIGISVSCTTTLSVLSAVVAMMSTTAAL</sequence>
<dbReference type="EMBL" id="CAUJNA010003612">
    <property type="protein sequence ID" value="CAJ1406009.1"/>
    <property type="molecule type" value="Genomic_DNA"/>
</dbReference>
<dbReference type="Proteomes" id="UP001178507">
    <property type="component" value="Unassembled WGS sequence"/>
</dbReference>
<dbReference type="GO" id="GO:0005544">
    <property type="term" value="F:calcium-dependent phospholipid binding"/>
    <property type="evidence" value="ECO:0007669"/>
    <property type="project" value="InterPro"/>
</dbReference>
<accession>A0AA36NGT5</accession>
<protein>
    <recommendedName>
        <fullName evidence="1">C2 domain-containing protein</fullName>
    </recommendedName>
</protein>
<dbReference type="GO" id="GO:0010828">
    <property type="term" value="P:positive regulation of D-glucose transmembrane transport"/>
    <property type="evidence" value="ECO:0007669"/>
    <property type="project" value="TreeGrafter"/>
</dbReference>
<dbReference type="AlphaFoldDB" id="A0AA36NGT5"/>